<feature type="domain" description="Protein kinase" evidence="5">
    <location>
        <begin position="6"/>
        <end position="281"/>
    </location>
</feature>
<dbReference type="GO" id="GO:0035556">
    <property type="term" value="P:intracellular signal transduction"/>
    <property type="evidence" value="ECO:0007669"/>
    <property type="project" value="TreeGrafter"/>
</dbReference>
<dbReference type="Proteomes" id="UP000241769">
    <property type="component" value="Unassembled WGS sequence"/>
</dbReference>
<proteinExistence type="predicted"/>
<dbReference type="InterPro" id="IPR011009">
    <property type="entry name" value="Kinase-like_dom_sf"/>
</dbReference>
<evidence type="ECO:0000256" key="2">
    <source>
        <dbReference type="ARBA" id="ARBA00022840"/>
    </source>
</evidence>
<evidence type="ECO:0000256" key="1">
    <source>
        <dbReference type="ARBA" id="ARBA00022741"/>
    </source>
</evidence>
<dbReference type="PANTHER" id="PTHR24346:SF30">
    <property type="entry name" value="MATERNAL EMBRYONIC LEUCINE ZIPPER KINASE"/>
    <property type="match status" value="1"/>
</dbReference>
<protein>
    <submittedName>
        <fullName evidence="6">Histone deacetylase superfamily protein</fullName>
    </submittedName>
</protein>
<dbReference type="InterPro" id="IPR017441">
    <property type="entry name" value="Protein_kinase_ATP_BS"/>
</dbReference>
<dbReference type="EMBL" id="MDYQ01000035">
    <property type="protein sequence ID" value="PRP86142.1"/>
    <property type="molecule type" value="Genomic_DNA"/>
</dbReference>
<dbReference type="GO" id="GO:0005737">
    <property type="term" value="C:cytoplasm"/>
    <property type="evidence" value="ECO:0007669"/>
    <property type="project" value="TreeGrafter"/>
</dbReference>
<evidence type="ECO:0000313" key="7">
    <source>
        <dbReference type="Proteomes" id="UP000241769"/>
    </source>
</evidence>
<dbReference type="InterPro" id="IPR023801">
    <property type="entry name" value="His_deacetylse_dom"/>
</dbReference>
<evidence type="ECO:0000256" key="4">
    <source>
        <dbReference type="SAM" id="MobiDB-lite"/>
    </source>
</evidence>
<keyword evidence="2 3" id="KW-0067">ATP-binding</keyword>
<evidence type="ECO:0000256" key="3">
    <source>
        <dbReference type="PROSITE-ProRule" id="PRU10141"/>
    </source>
</evidence>
<dbReference type="PRINTS" id="PR01270">
    <property type="entry name" value="HDASUPER"/>
</dbReference>
<evidence type="ECO:0000259" key="5">
    <source>
        <dbReference type="PROSITE" id="PS50011"/>
    </source>
</evidence>
<keyword evidence="1 3" id="KW-0547">Nucleotide-binding</keyword>
<dbReference type="SUPFAM" id="SSF52768">
    <property type="entry name" value="Arginase/deacetylase"/>
    <property type="match status" value="1"/>
</dbReference>
<sequence length="607" mass="68408">MAEPRFQGFERLGQGTYGQVFTAKDKKTNKDVVVKRIPKKRHEDNKRISNEIKANTMLKGRSRSFCGFHGYIDNTRETSLVFDVIRGIDLFTLMERRSFEPMEEKVVCKIVKKVASALHSCHRMGIAHRDVKLENIMMDLDKNRIFLVDFGLCTFFQTVDGKESQSVDYCGSAEYMSPEITKQTPLRSTLVDAWALGVTTFALLFGRFPYALHEMMQNFHHCTSIPLPDNTDEIQVSHSTREKLSRLLTIDPEKRATTEGPPPSARAVGTNQPEKRQHLILAELERRLKDVQLIINTEGLSDDGLMSVHSRELIDFLKIAYEEGMRVNDDDWWTPEGGLVPYTFALGLSDADKKALLPTLPVYLRCGIFAKDMSTPILLETWHRATTSAKNSVMAAEMLMRDPSLIYYAINSSPGHHATRDHYGGYCFFNNAALAACKLRELGAKRVGLLDLDYHAGDGAQQIFWRRGDVVTASIHGELDYPIFWGLPHQRGEGEGEGTNYNLPLPTGATFDQHYSPALTSVTEWLKRLDITHLVVAFGSDTLEGDPDPSNLRGMKLQPDDFIQMGRQLREEMRGIPIMITNEGGYLLSKVPEAVVNFIGALCNQIE</sequence>
<dbReference type="PROSITE" id="PS00107">
    <property type="entry name" value="PROTEIN_KINASE_ATP"/>
    <property type="match status" value="1"/>
</dbReference>
<dbReference type="SUPFAM" id="SSF56112">
    <property type="entry name" value="Protein kinase-like (PK-like)"/>
    <property type="match status" value="1"/>
</dbReference>
<dbReference type="PROSITE" id="PS50011">
    <property type="entry name" value="PROTEIN_KINASE_DOM"/>
    <property type="match status" value="1"/>
</dbReference>
<dbReference type="Pfam" id="PF00850">
    <property type="entry name" value="Hist_deacetyl"/>
    <property type="match status" value="1"/>
</dbReference>
<dbReference type="Gene3D" id="1.10.510.10">
    <property type="entry name" value="Transferase(Phosphotransferase) domain 1"/>
    <property type="match status" value="1"/>
</dbReference>
<dbReference type="Pfam" id="PF00069">
    <property type="entry name" value="Pkinase"/>
    <property type="match status" value="1"/>
</dbReference>
<dbReference type="InterPro" id="IPR008271">
    <property type="entry name" value="Ser/Thr_kinase_AS"/>
</dbReference>
<dbReference type="InParanoid" id="A0A2P6NQA8"/>
<dbReference type="InterPro" id="IPR000286">
    <property type="entry name" value="HDACs"/>
</dbReference>
<dbReference type="GO" id="GO:0005524">
    <property type="term" value="F:ATP binding"/>
    <property type="evidence" value="ECO:0007669"/>
    <property type="project" value="UniProtKB-UniRule"/>
</dbReference>
<keyword evidence="7" id="KW-1185">Reference proteome</keyword>
<dbReference type="InterPro" id="IPR023696">
    <property type="entry name" value="Ureohydrolase_dom_sf"/>
</dbReference>
<dbReference type="PROSITE" id="PS00108">
    <property type="entry name" value="PROTEIN_KINASE_ST"/>
    <property type="match status" value="1"/>
</dbReference>
<reference evidence="6 7" key="1">
    <citation type="journal article" date="2018" name="Genome Biol. Evol.">
        <title>Multiple Roots of Fruiting Body Formation in Amoebozoa.</title>
        <authorList>
            <person name="Hillmann F."/>
            <person name="Forbes G."/>
            <person name="Novohradska S."/>
            <person name="Ferling I."/>
            <person name="Riege K."/>
            <person name="Groth M."/>
            <person name="Westermann M."/>
            <person name="Marz M."/>
            <person name="Spaller T."/>
            <person name="Winckler T."/>
            <person name="Schaap P."/>
            <person name="Glockner G."/>
        </authorList>
    </citation>
    <scope>NUCLEOTIDE SEQUENCE [LARGE SCALE GENOMIC DNA]</scope>
    <source>
        <strain evidence="6 7">Jena</strain>
    </source>
</reference>
<evidence type="ECO:0000313" key="6">
    <source>
        <dbReference type="EMBL" id="PRP86142.1"/>
    </source>
</evidence>
<feature type="region of interest" description="Disordered" evidence="4">
    <location>
        <begin position="252"/>
        <end position="272"/>
    </location>
</feature>
<dbReference type="InterPro" id="IPR037138">
    <property type="entry name" value="His_deacetylse_dom_sf"/>
</dbReference>
<dbReference type="GO" id="GO:0004674">
    <property type="term" value="F:protein serine/threonine kinase activity"/>
    <property type="evidence" value="ECO:0007669"/>
    <property type="project" value="TreeGrafter"/>
</dbReference>
<dbReference type="SMART" id="SM00220">
    <property type="entry name" value="S_TKc"/>
    <property type="match status" value="1"/>
</dbReference>
<comment type="caution">
    <text evidence="6">The sequence shown here is derived from an EMBL/GenBank/DDBJ whole genome shotgun (WGS) entry which is preliminary data.</text>
</comment>
<gene>
    <name evidence="6" type="ORF">PROFUN_03129</name>
</gene>
<organism evidence="6 7">
    <name type="scientific">Planoprotostelium fungivorum</name>
    <dbReference type="NCBI Taxonomy" id="1890364"/>
    <lineage>
        <taxon>Eukaryota</taxon>
        <taxon>Amoebozoa</taxon>
        <taxon>Evosea</taxon>
        <taxon>Variosea</taxon>
        <taxon>Cavosteliida</taxon>
        <taxon>Cavosteliaceae</taxon>
        <taxon>Planoprotostelium</taxon>
    </lineage>
</organism>
<dbReference type="Gene3D" id="3.40.800.20">
    <property type="entry name" value="Histone deacetylase domain"/>
    <property type="match status" value="1"/>
</dbReference>
<dbReference type="PANTHER" id="PTHR24346">
    <property type="entry name" value="MAP/MICROTUBULE AFFINITY-REGULATING KINASE"/>
    <property type="match status" value="1"/>
</dbReference>
<dbReference type="OrthoDB" id="424012at2759"/>
<dbReference type="AlphaFoldDB" id="A0A2P6NQA8"/>
<name>A0A2P6NQA8_9EUKA</name>
<feature type="binding site" evidence="3">
    <location>
        <position position="40"/>
    </location>
    <ligand>
        <name>ATP</name>
        <dbReference type="ChEBI" id="CHEBI:30616"/>
    </ligand>
</feature>
<dbReference type="InterPro" id="IPR000719">
    <property type="entry name" value="Prot_kinase_dom"/>
</dbReference>
<accession>A0A2P6NQA8</accession>